<keyword evidence="4" id="KW-0521">NADP</keyword>
<evidence type="ECO:0000313" key="6">
    <source>
        <dbReference type="EMBL" id="KAK4496853.1"/>
    </source>
</evidence>
<dbReference type="InterPro" id="IPR050346">
    <property type="entry name" value="FMO-like"/>
</dbReference>
<keyword evidence="3" id="KW-0274">FAD</keyword>
<evidence type="ECO:0000256" key="5">
    <source>
        <dbReference type="ARBA" id="ARBA00023002"/>
    </source>
</evidence>
<dbReference type="InterPro" id="IPR020946">
    <property type="entry name" value="Flavin_mOase-like"/>
</dbReference>
<dbReference type="PANTHER" id="PTHR23023">
    <property type="entry name" value="DIMETHYLANILINE MONOOXYGENASE"/>
    <property type="match status" value="1"/>
</dbReference>
<dbReference type="Proteomes" id="UP001305779">
    <property type="component" value="Unassembled WGS sequence"/>
</dbReference>
<dbReference type="Pfam" id="PF13450">
    <property type="entry name" value="NAD_binding_8"/>
    <property type="match status" value="1"/>
</dbReference>
<dbReference type="PIRSF" id="PIRSF000332">
    <property type="entry name" value="FMO"/>
    <property type="match status" value="1"/>
</dbReference>
<accession>A0ABR0E6H0</accession>
<evidence type="ECO:0000256" key="1">
    <source>
        <dbReference type="ARBA" id="ARBA00009183"/>
    </source>
</evidence>
<gene>
    <name evidence="6" type="ORF">PRZ48_011302</name>
</gene>
<evidence type="ECO:0000256" key="2">
    <source>
        <dbReference type="ARBA" id="ARBA00022630"/>
    </source>
</evidence>
<keyword evidence="2" id="KW-0285">Flavoprotein</keyword>
<evidence type="ECO:0000313" key="7">
    <source>
        <dbReference type="Proteomes" id="UP001305779"/>
    </source>
</evidence>
<reference evidence="6 7" key="1">
    <citation type="journal article" date="2023" name="G3 (Bethesda)">
        <title>A chromosome-level genome assembly of Zasmidium syzygii isolated from banana leaves.</title>
        <authorList>
            <person name="van Westerhoven A.C."/>
            <person name="Mehrabi R."/>
            <person name="Talebi R."/>
            <person name="Steentjes M.B.F."/>
            <person name="Corcolon B."/>
            <person name="Chong P.A."/>
            <person name="Kema G.H.J."/>
            <person name="Seidl M.F."/>
        </authorList>
    </citation>
    <scope>NUCLEOTIDE SEQUENCE [LARGE SCALE GENOMIC DNA]</scope>
    <source>
        <strain evidence="6 7">P124</strain>
    </source>
</reference>
<comment type="caution">
    <text evidence="6">The sequence shown here is derived from an EMBL/GenBank/DDBJ whole genome shotgun (WGS) entry which is preliminary data.</text>
</comment>
<dbReference type="InterPro" id="IPR036188">
    <property type="entry name" value="FAD/NAD-bd_sf"/>
</dbReference>
<evidence type="ECO:0008006" key="8">
    <source>
        <dbReference type="Google" id="ProtNLM"/>
    </source>
</evidence>
<dbReference type="EMBL" id="JAXOVC010000009">
    <property type="protein sequence ID" value="KAK4496853.1"/>
    <property type="molecule type" value="Genomic_DNA"/>
</dbReference>
<keyword evidence="7" id="KW-1185">Reference proteome</keyword>
<dbReference type="Pfam" id="PF00743">
    <property type="entry name" value="FMO-like"/>
    <property type="match status" value="2"/>
</dbReference>
<keyword evidence="5" id="KW-0560">Oxidoreductase</keyword>
<name>A0ABR0E6H0_ZASCE</name>
<dbReference type="InterPro" id="IPR000960">
    <property type="entry name" value="Flavin_mOase"/>
</dbReference>
<dbReference type="SUPFAM" id="SSF51905">
    <property type="entry name" value="FAD/NAD(P)-binding domain"/>
    <property type="match status" value="2"/>
</dbReference>
<comment type="similarity">
    <text evidence="1">Belongs to the FMO family.</text>
</comment>
<sequence>MVKRVAVIGAGASGAAAAAALHAEDYFDIIKVFERRDTAGGVWNFDPDPGHIPLKPGALPPTLDPAVSVPSKLPCTAPPLSQLRFDKTPVYDGLLTNVPDVAMCFTDFPFPYGPFVGSHVPKQYIQSYFSLHRTDALISYDTTVEDLSRLPGHRWRLALRKHDAARNVDEWWEEEFDAVILANGHYGVPYIPHVSGLEAFIAKYPRRVEHSKAWRTTKAYKDERVLVIGNSASGYDITQHLLKSSDTVKPIYLSRRSKRGWDDGDPPDGLVYKPVIAEYKKDGTILFEDGTSLSNIDKIIYCTGYKASFPFWNSSANGGHLFDYKNNRLINSYQHVFFQDYPTLATIGFPVALTFRSFEYQAVAIARLWAGRNALPMPSIAEQKAWEQHRAQVTRKTGQRFHQVMWDSGECTEWLRWFYELAGLPTLEGHGRSPPVLDAKTRWAIDHVRRYPGPRSIEVESEGGGIRVKHEDALWFL</sequence>
<protein>
    <recommendedName>
        <fullName evidence="8">Flavin-containing monooxygenase</fullName>
    </recommendedName>
</protein>
<evidence type="ECO:0000256" key="3">
    <source>
        <dbReference type="ARBA" id="ARBA00022827"/>
    </source>
</evidence>
<organism evidence="6 7">
    <name type="scientific">Zasmidium cellare</name>
    <name type="common">Wine cellar mold</name>
    <name type="synonym">Racodium cellare</name>
    <dbReference type="NCBI Taxonomy" id="395010"/>
    <lineage>
        <taxon>Eukaryota</taxon>
        <taxon>Fungi</taxon>
        <taxon>Dikarya</taxon>
        <taxon>Ascomycota</taxon>
        <taxon>Pezizomycotina</taxon>
        <taxon>Dothideomycetes</taxon>
        <taxon>Dothideomycetidae</taxon>
        <taxon>Mycosphaerellales</taxon>
        <taxon>Mycosphaerellaceae</taxon>
        <taxon>Zasmidium</taxon>
    </lineage>
</organism>
<dbReference type="Gene3D" id="3.50.50.60">
    <property type="entry name" value="FAD/NAD(P)-binding domain"/>
    <property type="match status" value="2"/>
</dbReference>
<evidence type="ECO:0000256" key="4">
    <source>
        <dbReference type="ARBA" id="ARBA00022857"/>
    </source>
</evidence>
<proteinExistence type="inferred from homology"/>
<dbReference type="PRINTS" id="PR00370">
    <property type="entry name" value="FMOXYGENASE"/>
</dbReference>